<dbReference type="InterPro" id="IPR005540">
    <property type="entry name" value="KNOX1"/>
</dbReference>
<dbReference type="Pfam" id="PF03790">
    <property type="entry name" value="KNOX1"/>
    <property type="match status" value="1"/>
</dbReference>
<dbReference type="PANTHER" id="PTHR48268">
    <property type="entry name" value="HOMEOBOX PROTEIN KNOTTED-1-LIKE 6 ISOFORM X1"/>
    <property type="match status" value="1"/>
</dbReference>
<accession>A0ABC8LFH0</accession>
<dbReference type="SMART" id="SM01256">
    <property type="entry name" value="KNOX2"/>
    <property type="match status" value="1"/>
</dbReference>
<comment type="caution">
    <text evidence="5">The sequence shown here is derived from an EMBL/GenBank/DDBJ whole genome shotgun (WGS) entry which is preliminary data.</text>
</comment>
<dbReference type="Proteomes" id="UP001642260">
    <property type="component" value="Unassembled WGS sequence"/>
</dbReference>
<dbReference type="InterPro" id="IPR005541">
    <property type="entry name" value="KNOX2"/>
</dbReference>
<dbReference type="EMBL" id="CAKOAT010552931">
    <property type="protein sequence ID" value="CAH8382385.1"/>
    <property type="molecule type" value="Genomic_DNA"/>
</dbReference>
<dbReference type="InterPro" id="IPR053363">
    <property type="entry name" value="Leaf_patterning_domain"/>
</dbReference>
<name>A0ABC8LFH0_ERUVS</name>
<comment type="subcellular location">
    <subcellularLocation>
        <location evidence="1">Nucleus</location>
    </subcellularLocation>
</comment>
<dbReference type="Pfam" id="PF03791">
    <property type="entry name" value="KNOX2"/>
    <property type="match status" value="1"/>
</dbReference>
<gene>
    <name evidence="5" type="ORF">ERUC_LOCUS34868</name>
</gene>
<proteinExistence type="predicted"/>
<evidence type="ECO:0000313" key="6">
    <source>
        <dbReference type="Proteomes" id="UP001642260"/>
    </source>
</evidence>
<evidence type="ECO:0000256" key="2">
    <source>
        <dbReference type="ARBA" id="ARBA00023242"/>
    </source>
</evidence>
<evidence type="ECO:0000259" key="4">
    <source>
        <dbReference type="SMART" id="SM01256"/>
    </source>
</evidence>
<feature type="domain" description="KNOX2" evidence="4">
    <location>
        <begin position="80"/>
        <end position="131"/>
    </location>
</feature>
<dbReference type="PANTHER" id="PTHR48268:SF2">
    <property type="entry name" value="PROTEIN KNATM"/>
    <property type="match status" value="1"/>
</dbReference>
<evidence type="ECO:0000259" key="3">
    <source>
        <dbReference type="SMART" id="SM01255"/>
    </source>
</evidence>
<feature type="domain" description="KNOX1" evidence="3">
    <location>
        <begin position="27"/>
        <end position="71"/>
    </location>
</feature>
<reference evidence="5 6" key="1">
    <citation type="submission" date="2022-03" db="EMBL/GenBank/DDBJ databases">
        <authorList>
            <person name="Macdonald S."/>
            <person name="Ahmed S."/>
            <person name="Newling K."/>
        </authorList>
    </citation>
    <scope>NUCLEOTIDE SEQUENCE [LARGE SCALE GENOMIC DNA]</scope>
</reference>
<keyword evidence="2" id="KW-0539">Nucleus</keyword>
<dbReference type="GO" id="GO:0005634">
    <property type="term" value="C:nucleus"/>
    <property type="evidence" value="ECO:0007669"/>
    <property type="project" value="UniProtKB-SubCell"/>
</dbReference>
<evidence type="ECO:0000313" key="5">
    <source>
        <dbReference type="EMBL" id="CAH8382385.1"/>
    </source>
</evidence>
<dbReference type="AlphaFoldDB" id="A0ABC8LFH0"/>
<dbReference type="SMART" id="SM01255">
    <property type="entry name" value="KNOX1"/>
    <property type="match status" value="1"/>
</dbReference>
<sequence length="155" mass="17634">MEGKKDENNFFANMKQDIDQITKQEEEVLKKRISNHPLYGLLLQSHLKCLKVCSDDFDLPEIMNPQDDLDLTKLSLHSDSSLEATTSPELDQFMEAYCSTLMELKEAMDKPLIETQRFVDAVYTQLNDISAVRFVDAATCGCVCGNVLKNFCSFH</sequence>
<keyword evidence="6" id="KW-1185">Reference proteome</keyword>
<organism evidence="5 6">
    <name type="scientific">Eruca vesicaria subsp. sativa</name>
    <name type="common">Garden rocket</name>
    <name type="synonym">Eruca sativa</name>
    <dbReference type="NCBI Taxonomy" id="29727"/>
    <lineage>
        <taxon>Eukaryota</taxon>
        <taxon>Viridiplantae</taxon>
        <taxon>Streptophyta</taxon>
        <taxon>Embryophyta</taxon>
        <taxon>Tracheophyta</taxon>
        <taxon>Spermatophyta</taxon>
        <taxon>Magnoliopsida</taxon>
        <taxon>eudicotyledons</taxon>
        <taxon>Gunneridae</taxon>
        <taxon>Pentapetalae</taxon>
        <taxon>rosids</taxon>
        <taxon>malvids</taxon>
        <taxon>Brassicales</taxon>
        <taxon>Brassicaceae</taxon>
        <taxon>Brassiceae</taxon>
        <taxon>Eruca</taxon>
    </lineage>
</organism>
<protein>
    <submittedName>
        <fullName evidence="5">Uncharacterized protein</fullName>
    </submittedName>
</protein>
<evidence type="ECO:0000256" key="1">
    <source>
        <dbReference type="ARBA" id="ARBA00004123"/>
    </source>
</evidence>